<dbReference type="Proteomes" id="UP000675881">
    <property type="component" value="Chromosome 4"/>
</dbReference>
<evidence type="ECO:0000256" key="10">
    <source>
        <dbReference type="ARBA" id="ARBA00022723"/>
    </source>
</evidence>
<evidence type="ECO:0000313" key="20">
    <source>
        <dbReference type="Proteomes" id="UP000675881"/>
    </source>
</evidence>
<evidence type="ECO:0000256" key="12">
    <source>
        <dbReference type="ARBA" id="ARBA00022833"/>
    </source>
</evidence>
<accession>A0A7R8CY54</accession>
<dbReference type="GO" id="GO:0004177">
    <property type="term" value="F:aminopeptidase activity"/>
    <property type="evidence" value="ECO:0007669"/>
    <property type="project" value="UniProtKB-KW"/>
</dbReference>
<reference evidence="19" key="1">
    <citation type="submission" date="2021-02" db="EMBL/GenBank/DDBJ databases">
        <authorList>
            <person name="Bekaert M."/>
        </authorList>
    </citation>
    <scope>NUCLEOTIDE SEQUENCE</scope>
    <source>
        <strain evidence="19">IoA-00</strain>
    </source>
</reference>
<evidence type="ECO:0000256" key="6">
    <source>
        <dbReference type="ARBA" id="ARBA00014713"/>
    </source>
</evidence>
<evidence type="ECO:0000256" key="2">
    <source>
        <dbReference type="ARBA" id="ARBA00001947"/>
    </source>
</evidence>
<keyword evidence="7" id="KW-0031">Aminopeptidase</keyword>
<comment type="catalytic activity">
    <reaction evidence="1">
        <text>Release of an N-terminal dipeptide from a peptide comprising four or more residues, with broad specificity. Also acts on dipeptidyl 2-naphthylamides.</text>
        <dbReference type="EC" id="3.4.14.4"/>
    </reaction>
</comment>
<evidence type="ECO:0000256" key="11">
    <source>
        <dbReference type="ARBA" id="ARBA00022801"/>
    </source>
</evidence>
<organism evidence="19 20">
    <name type="scientific">Lepeophtheirus salmonis</name>
    <name type="common">Salmon louse</name>
    <name type="synonym">Caligus salmonis</name>
    <dbReference type="NCBI Taxonomy" id="72036"/>
    <lineage>
        <taxon>Eukaryota</taxon>
        <taxon>Metazoa</taxon>
        <taxon>Ecdysozoa</taxon>
        <taxon>Arthropoda</taxon>
        <taxon>Crustacea</taxon>
        <taxon>Multicrustacea</taxon>
        <taxon>Hexanauplia</taxon>
        <taxon>Copepoda</taxon>
        <taxon>Siphonostomatoida</taxon>
        <taxon>Caligidae</taxon>
        <taxon>Lepeophtheirus</taxon>
    </lineage>
</organism>
<dbReference type="EMBL" id="HG994583">
    <property type="protein sequence ID" value="CAF2921248.1"/>
    <property type="molecule type" value="Genomic_DNA"/>
</dbReference>
<keyword evidence="10" id="KW-0479">Metal-binding</keyword>
<keyword evidence="9" id="KW-0645">Protease</keyword>
<evidence type="ECO:0000256" key="1">
    <source>
        <dbReference type="ARBA" id="ARBA00001336"/>
    </source>
</evidence>
<keyword evidence="11 19" id="KW-0378">Hydrolase</keyword>
<evidence type="ECO:0000256" key="16">
    <source>
        <dbReference type="ARBA" id="ARBA00032119"/>
    </source>
</evidence>
<protein>
    <recommendedName>
        <fullName evidence="6">Dipeptidyl peptidase 3</fullName>
        <ecNumber evidence="5">3.4.14.4</ecNumber>
    </recommendedName>
    <alternativeName>
        <fullName evidence="15">Dipeptidyl aminopeptidase III</fullName>
    </alternativeName>
    <alternativeName>
        <fullName evidence="17">Dipeptidyl arylamidase III</fullName>
    </alternativeName>
    <alternativeName>
        <fullName evidence="16">Dipeptidyl peptidase III</fullName>
    </alternativeName>
    <alternativeName>
        <fullName evidence="18">Enkephalinase B</fullName>
    </alternativeName>
</protein>
<keyword evidence="14" id="KW-0482">Metalloprotease</keyword>
<keyword evidence="13" id="KW-0007">Acetylation</keyword>
<evidence type="ECO:0000256" key="8">
    <source>
        <dbReference type="ARBA" id="ARBA00022490"/>
    </source>
</evidence>
<dbReference type="GO" id="GO:0008270">
    <property type="term" value="F:zinc ion binding"/>
    <property type="evidence" value="ECO:0007669"/>
    <property type="project" value="UniProtKB-ARBA"/>
</dbReference>
<dbReference type="PANTHER" id="PTHR23422">
    <property type="entry name" value="DIPEPTIDYL PEPTIDASE III-RELATED"/>
    <property type="match status" value="1"/>
</dbReference>
<evidence type="ECO:0000256" key="14">
    <source>
        <dbReference type="ARBA" id="ARBA00023049"/>
    </source>
</evidence>
<dbReference type="PANTHER" id="PTHR23422:SF11">
    <property type="entry name" value="DIPEPTIDYL PEPTIDASE 3"/>
    <property type="match status" value="1"/>
</dbReference>
<comment type="cofactor">
    <cofactor evidence="2">
        <name>Zn(2+)</name>
        <dbReference type="ChEBI" id="CHEBI:29105"/>
    </cofactor>
</comment>
<dbReference type="GO" id="GO:0006508">
    <property type="term" value="P:proteolysis"/>
    <property type="evidence" value="ECO:0007669"/>
    <property type="project" value="UniProtKB-KW"/>
</dbReference>
<keyword evidence="12" id="KW-0862">Zinc</keyword>
<dbReference type="FunFam" id="3.30.540.30:FF:000003">
    <property type="entry name" value="Dipeptidyl peptidase 3"/>
    <property type="match status" value="1"/>
</dbReference>
<dbReference type="Pfam" id="PF03571">
    <property type="entry name" value="Peptidase_M49"/>
    <property type="match status" value="1"/>
</dbReference>
<evidence type="ECO:0000256" key="3">
    <source>
        <dbReference type="ARBA" id="ARBA00004496"/>
    </source>
</evidence>
<evidence type="ECO:0000256" key="7">
    <source>
        <dbReference type="ARBA" id="ARBA00022438"/>
    </source>
</evidence>
<evidence type="ECO:0000256" key="17">
    <source>
        <dbReference type="ARBA" id="ARBA00078364"/>
    </source>
</evidence>
<evidence type="ECO:0000256" key="4">
    <source>
        <dbReference type="ARBA" id="ARBA00010200"/>
    </source>
</evidence>
<dbReference type="GO" id="GO:0005737">
    <property type="term" value="C:cytoplasm"/>
    <property type="evidence" value="ECO:0007669"/>
    <property type="project" value="UniProtKB-SubCell"/>
</dbReference>
<evidence type="ECO:0000256" key="13">
    <source>
        <dbReference type="ARBA" id="ARBA00022990"/>
    </source>
</evidence>
<name>A0A7R8CY54_LEPSM</name>
<comment type="subcellular location">
    <subcellularLocation>
        <location evidence="3">Cytoplasm</location>
    </subcellularLocation>
</comment>
<dbReference type="AlphaFoldDB" id="A0A7R8CY54"/>
<dbReference type="Gene3D" id="3.30.540.30">
    <property type="match status" value="3"/>
</dbReference>
<gene>
    <name evidence="19" type="ORF">LSAA_8358</name>
</gene>
<evidence type="ECO:0000256" key="9">
    <source>
        <dbReference type="ARBA" id="ARBA00022670"/>
    </source>
</evidence>
<evidence type="ECO:0000256" key="18">
    <source>
        <dbReference type="ARBA" id="ARBA00080117"/>
    </source>
</evidence>
<dbReference type="FunFam" id="3.30.540.30:FF:000002">
    <property type="entry name" value="Dipeptidyl peptidase 3"/>
    <property type="match status" value="1"/>
</dbReference>
<dbReference type="EC" id="3.4.14.4" evidence="5"/>
<keyword evidence="8" id="KW-0963">Cytoplasm</keyword>
<sequence>MSEFFIDRDAPVVTLDVQNAFKGLTDNEKLYAHYVSRASFYGGLITLLQTSRESPQIYRLITRLNRSQSLHSLKVSALEAGLQEEDFDAYMCYCSGIYNYMASEAYKNDAEGMDKIWISIKAIIKNIDDKDADLVAEFIKLNEMEVYNTPGDYSKLLKLVNENLLEAIKYCANDNEKQMLTKYIECFKTGSMDAHKDGSRSWIKNKGPVIETYIGFIENYRDPLGMRAEFEGFVAVVNKEQSEKFQELVNQATKLISQLPWPTGYEKDTFLKPDFTSLDILTFSGSGIPIGINIPNYDDIRQNEGFKNVNLGNVISSRHKSLKPTTFVSINDDEVVKKVCDPSFRSSGWVA</sequence>
<evidence type="ECO:0000313" key="19">
    <source>
        <dbReference type="EMBL" id="CAF2921248.1"/>
    </source>
</evidence>
<evidence type="ECO:0000256" key="15">
    <source>
        <dbReference type="ARBA" id="ARBA00031288"/>
    </source>
</evidence>
<dbReference type="GO" id="GO:0008237">
    <property type="term" value="F:metallopeptidase activity"/>
    <property type="evidence" value="ECO:0007669"/>
    <property type="project" value="UniProtKB-KW"/>
</dbReference>
<dbReference type="GO" id="GO:0008239">
    <property type="term" value="F:dipeptidyl-peptidase activity"/>
    <property type="evidence" value="ECO:0007669"/>
    <property type="project" value="UniProtKB-EC"/>
</dbReference>
<dbReference type="FunFam" id="3.30.540.30:FF:000001">
    <property type="entry name" value="Dipeptidyl peptidase 3"/>
    <property type="match status" value="1"/>
</dbReference>
<proteinExistence type="inferred from homology"/>
<dbReference type="OrthoDB" id="4694525at2759"/>
<comment type="similarity">
    <text evidence="4">Belongs to the peptidase M49 family.</text>
</comment>
<evidence type="ECO:0000256" key="5">
    <source>
        <dbReference type="ARBA" id="ARBA00012063"/>
    </source>
</evidence>
<dbReference type="InterPro" id="IPR039461">
    <property type="entry name" value="Peptidase_M49"/>
</dbReference>
<keyword evidence="20" id="KW-1185">Reference proteome</keyword>